<feature type="region of interest" description="Disordered" evidence="1">
    <location>
        <begin position="86"/>
        <end position="115"/>
    </location>
</feature>
<evidence type="ECO:0008006" key="4">
    <source>
        <dbReference type="Google" id="ProtNLM"/>
    </source>
</evidence>
<organism evidence="2 3">
    <name type="scientific">Actinoplanes lobatus</name>
    <dbReference type="NCBI Taxonomy" id="113568"/>
    <lineage>
        <taxon>Bacteria</taxon>
        <taxon>Bacillati</taxon>
        <taxon>Actinomycetota</taxon>
        <taxon>Actinomycetes</taxon>
        <taxon>Micromonosporales</taxon>
        <taxon>Micromonosporaceae</taxon>
        <taxon>Actinoplanes</taxon>
    </lineage>
</organism>
<reference evidence="2 3" key="1">
    <citation type="submission" date="2021-01" db="EMBL/GenBank/DDBJ databases">
        <title>Whole genome shotgun sequence of Actinoplanes lobatus NBRC 12513.</title>
        <authorList>
            <person name="Komaki H."/>
            <person name="Tamura T."/>
        </authorList>
    </citation>
    <scope>NUCLEOTIDE SEQUENCE [LARGE SCALE GENOMIC DNA]</scope>
    <source>
        <strain evidence="2 3">NBRC 12513</strain>
    </source>
</reference>
<dbReference type="EMBL" id="BOMP01000143">
    <property type="protein sequence ID" value="GIE44859.1"/>
    <property type="molecule type" value="Genomic_DNA"/>
</dbReference>
<evidence type="ECO:0000313" key="3">
    <source>
        <dbReference type="Proteomes" id="UP000631312"/>
    </source>
</evidence>
<proteinExistence type="predicted"/>
<dbReference type="Proteomes" id="UP000631312">
    <property type="component" value="Unassembled WGS sequence"/>
</dbReference>
<accession>A0ABQ4AV75</accession>
<protein>
    <recommendedName>
        <fullName evidence="4">Recombinase domain-containing protein</fullName>
    </recommendedName>
</protein>
<comment type="caution">
    <text evidence="2">The sequence shown here is derived from an EMBL/GenBank/DDBJ whole genome shotgun (WGS) entry which is preliminary data.</text>
</comment>
<evidence type="ECO:0000313" key="2">
    <source>
        <dbReference type="EMBL" id="GIE44859.1"/>
    </source>
</evidence>
<sequence length="150" mass="17041">MRVLNERRTLSPAAYDRVRNPHRDGAVWTLRTVAAILANPWYTDREAVPGDWRTSLGPVRVWNPREDWVVSPLHPRRLHGLRRLNTPRPAVRRGPPTAASHGLSHHLPSGRPARVNIQREGKVADAREDADENAHGHIDIAMLVSWRTSF</sequence>
<gene>
    <name evidence="2" type="ORF">Alo02nite_77570</name>
</gene>
<name>A0ABQ4AV75_9ACTN</name>
<evidence type="ECO:0000256" key="1">
    <source>
        <dbReference type="SAM" id="MobiDB-lite"/>
    </source>
</evidence>
<keyword evidence="3" id="KW-1185">Reference proteome</keyword>